<dbReference type="Gene3D" id="3.40.50.2300">
    <property type="match status" value="1"/>
</dbReference>
<dbReference type="GO" id="GO:0000160">
    <property type="term" value="P:phosphorelay signal transduction system"/>
    <property type="evidence" value="ECO:0007669"/>
    <property type="project" value="InterPro"/>
</dbReference>
<dbReference type="InterPro" id="IPR052048">
    <property type="entry name" value="ST_Response_Regulator"/>
</dbReference>
<dbReference type="SMART" id="SM00028">
    <property type="entry name" value="TPR"/>
    <property type="match status" value="4"/>
</dbReference>
<dbReference type="InterPro" id="IPR011006">
    <property type="entry name" value="CheY-like_superfamily"/>
</dbReference>
<accession>A0A941DJW3</accession>
<dbReference type="PROSITE" id="PS50005">
    <property type="entry name" value="TPR"/>
    <property type="match status" value="1"/>
</dbReference>
<dbReference type="PROSITE" id="PS50110">
    <property type="entry name" value="RESPONSE_REGULATORY"/>
    <property type="match status" value="1"/>
</dbReference>
<dbReference type="EMBL" id="JAGSPM010000007">
    <property type="protein sequence ID" value="MBR7747537.1"/>
    <property type="molecule type" value="Genomic_DNA"/>
</dbReference>
<dbReference type="PANTHER" id="PTHR43228">
    <property type="entry name" value="TWO-COMPONENT RESPONSE REGULATOR"/>
    <property type="match status" value="1"/>
</dbReference>
<sequence>MLTTTANQSPVVSFSDKKVLILDDMPDMRTTMRNQVQSLGVSNVSLASNVKEALNQIQQRSFDIIFCDYYLGEATDGQQFLEYLRTNNAISRATLFIMITAETGFNSVITAAECMPDDYLLKPFTGETLKLRLERLLERKTRLAAIDKLQDKGAWPEIIKACDEIIACKDKYIVDAMRIKGNALLMLHQIDAAILFYQNALKIREMPWAKLGLARALKFKGDGEQAGQLLEGLITENPRLLAAYDLLGKIHSESGDTEKALSVLDSACKIAPHSLARQRSIANLAESTGDFAKVDKALSVVVKQTKNSPLRDTKDYAKLCNALTETGELERAVSVIKEAKDHFKETTEMKFLAAYEAVAQSKLGNKDLAEKALELALTDDGSIPTEATSLALAKACLAQNKQELAFNILKAAVQNNPDSNKLQDDISAIFKDHGGADVAKQLIESSVKEVINLNNDAVQKARAGQYTEAAAMLTEAALRLPNNLQILSNAALSILMDVFTNGFDLTKFTRAKEFQDAVVAQNDQYPKLAEINAFQIKIQSKYRQEIGE</sequence>
<feature type="modified residue" description="4-aspartylphosphate" evidence="1">
    <location>
        <position position="68"/>
    </location>
</feature>
<comment type="caution">
    <text evidence="4">The sequence shown here is derived from an EMBL/GenBank/DDBJ whole genome shotgun (WGS) entry which is preliminary data.</text>
</comment>
<dbReference type="SMART" id="SM00448">
    <property type="entry name" value="REC"/>
    <property type="match status" value="1"/>
</dbReference>
<feature type="repeat" description="TPR" evidence="2">
    <location>
        <begin position="241"/>
        <end position="274"/>
    </location>
</feature>
<dbReference type="Proteomes" id="UP000680158">
    <property type="component" value="Unassembled WGS sequence"/>
</dbReference>
<proteinExistence type="predicted"/>
<dbReference type="InterPro" id="IPR001789">
    <property type="entry name" value="Sig_transdc_resp-reg_receiver"/>
</dbReference>
<dbReference type="SUPFAM" id="SSF48452">
    <property type="entry name" value="TPR-like"/>
    <property type="match status" value="2"/>
</dbReference>
<evidence type="ECO:0000313" key="4">
    <source>
        <dbReference type="EMBL" id="MBR7747537.1"/>
    </source>
</evidence>
<dbReference type="SUPFAM" id="SSF52172">
    <property type="entry name" value="CheY-like"/>
    <property type="match status" value="1"/>
</dbReference>
<name>A0A941DJW3_9BURK</name>
<reference evidence="4 5" key="1">
    <citation type="submission" date="2021-04" db="EMBL/GenBank/DDBJ databases">
        <title>novel species isolated from subtropical streams in China.</title>
        <authorList>
            <person name="Lu H."/>
        </authorList>
    </citation>
    <scope>NUCLEOTIDE SEQUENCE [LARGE SCALE GENOMIC DNA]</scope>
    <source>
        <strain evidence="4 5">BYS107W</strain>
    </source>
</reference>
<keyword evidence="2" id="KW-0802">TPR repeat</keyword>
<gene>
    <name evidence="4" type="ORF">KDM92_13170</name>
</gene>
<dbReference type="RefSeq" id="WP_212684923.1">
    <property type="nucleotide sequence ID" value="NZ_JAGSPM010000007.1"/>
</dbReference>
<dbReference type="Pfam" id="PF00072">
    <property type="entry name" value="Response_reg"/>
    <property type="match status" value="1"/>
</dbReference>
<protein>
    <submittedName>
        <fullName evidence="4">Response regulator</fullName>
    </submittedName>
</protein>
<organism evidence="4 5">
    <name type="scientific">Undibacterium baiyunense</name>
    <dbReference type="NCBI Taxonomy" id="2828731"/>
    <lineage>
        <taxon>Bacteria</taxon>
        <taxon>Pseudomonadati</taxon>
        <taxon>Pseudomonadota</taxon>
        <taxon>Betaproteobacteria</taxon>
        <taxon>Burkholderiales</taxon>
        <taxon>Oxalobacteraceae</taxon>
        <taxon>Undibacterium</taxon>
    </lineage>
</organism>
<evidence type="ECO:0000259" key="3">
    <source>
        <dbReference type="PROSITE" id="PS50110"/>
    </source>
</evidence>
<feature type="domain" description="Response regulatory" evidence="3">
    <location>
        <begin position="18"/>
        <end position="137"/>
    </location>
</feature>
<evidence type="ECO:0000256" key="2">
    <source>
        <dbReference type="PROSITE-ProRule" id="PRU00339"/>
    </source>
</evidence>
<keyword evidence="1" id="KW-0597">Phosphoprotein</keyword>
<dbReference type="AlphaFoldDB" id="A0A941DJW3"/>
<keyword evidence="5" id="KW-1185">Reference proteome</keyword>
<dbReference type="InterPro" id="IPR019734">
    <property type="entry name" value="TPR_rpt"/>
</dbReference>
<dbReference type="Gene3D" id="1.25.40.10">
    <property type="entry name" value="Tetratricopeptide repeat domain"/>
    <property type="match status" value="2"/>
</dbReference>
<dbReference type="PANTHER" id="PTHR43228:SF1">
    <property type="entry name" value="TWO-COMPONENT RESPONSE REGULATOR ARR22"/>
    <property type="match status" value="1"/>
</dbReference>
<dbReference type="InterPro" id="IPR011990">
    <property type="entry name" value="TPR-like_helical_dom_sf"/>
</dbReference>
<evidence type="ECO:0000256" key="1">
    <source>
        <dbReference type="PROSITE-ProRule" id="PRU00169"/>
    </source>
</evidence>
<dbReference type="Pfam" id="PF13181">
    <property type="entry name" value="TPR_8"/>
    <property type="match status" value="1"/>
</dbReference>
<evidence type="ECO:0000313" key="5">
    <source>
        <dbReference type="Proteomes" id="UP000680158"/>
    </source>
</evidence>